<dbReference type="GO" id="GO:0004812">
    <property type="term" value="F:aminoacyl-tRNA ligase activity"/>
    <property type="evidence" value="ECO:0007669"/>
    <property type="project" value="UniProtKB-KW"/>
</dbReference>
<organism evidence="5 6">
    <name type="scientific">Mycoplasmopsis meleagridis ATCC 25294</name>
    <dbReference type="NCBI Taxonomy" id="1264554"/>
    <lineage>
        <taxon>Bacteria</taxon>
        <taxon>Bacillati</taxon>
        <taxon>Mycoplasmatota</taxon>
        <taxon>Mycoplasmoidales</taxon>
        <taxon>Metamycoplasmataceae</taxon>
        <taxon>Mycoplasmopsis</taxon>
    </lineage>
</organism>
<dbReference type="NCBIfam" id="NF045867">
    <property type="entry name" value="PheT_Nterm_rel"/>
    <property type="match status" value="1"/>
</dbReference>
<dbReference type="RefSeq" id="WP_046097181.1">
    <property type="nucleotide sequence ID" value="NZ_JZXN01000018.1"/>
</dbReference>
<evidence type="ECO:0000313" key="6">
    <source>
        <dbReference type="Proteomes" id="UP000033750"/>
    </source>
</evidence>
<dbReference type="PROSITE" id="PS50886">
    <property type="entry name" value="TRBD"/>
    <property type="match status" value="1"/>
</dbReference>
<evidence type="ECO:0000256" key="1">
    <source>
        <dbReference type="ARBA" id="ARBA00022555"/>
    </source>
</evidence>
<dbReference type="PATRIC" id="fig|1264554.4.peg.526"/>
<dbReference type="InterPro" id="IPR012340">
    <property type="entry name" value="NA-bd_OB-fold"/>
</dbReference>
<keyword evidence="5" id="KW-0030">Aminoacyl-tRNA synthetase</keyword>
<dbReference type="Proteomes" id="UP000033750">
    <property type="component" value="Unassembled WGS sequence"/>
</dbReference>
<dbReference type="OrthoDB" id="398650at2"/>
<protein>
    <submittedName>
        <fullName evidence="5">Phenylalanyl-tRNA synthetase domain protein(Bsu YtpR)</fullName>
    </submittedName>
</protein>
<evidence type="ECO:0000256" key="2">
    <source>
        <dbReference type="ARBA" id="ARBA00022884"/>
    </source>
</evidence>
<evidence type="ECO:0000259" key="4">
    <source>
        <dbReference type="PROSITE" id="PS50886"/>
    </source>
</evidence>
<sequence>MIFFKIDDKFPDSTIVFVDSSINATKVIQLNKSKISCLVDENNNVKLINYYEPVKLDRNYGFLPIDLQNSIISKIKNENKELMFNKKEFFKLGKIIKREKHPNSDKLAVLTIDYKEFKNQIITNTTFTNEDKFFIFALEGAITAQGDEIKSGKILSVESNGMLASPKALGIKKYDKNNWEEFINLINQSEFIDKYWGNDLTEIITKLQGE</sequence>
<proteinExistence type="predicted"/>
<dbReference type="Pfam" id="PF01588">
    <property type="entry name" value="tRNA_bind"/>
    <property type="match status" value="1"/>
</dbReference>
<dbReference type="AlphaFoldDB" id="A0A0F5H011"/>
<keyword evidence="5" id="KW-0436">Ligase</keyword>
<accession>A0A0F5H011</accession>
<dbReference type="SUPFAM" id="SSF50249">
    <property type="entry name" value="Nucleic acid-binding proteins"/>
    <property type="match status" value="1"/>
</dbReference>
<dbReference type="GO" id="GO:0000049">
    <property type="term" value="F:tRNA binding"/>
    <property type="evidence" value="ECO:0007669"/>
    <property type="project" value="UniProtKB-UniRule"/>
</dbReference>
<dbReference type="Gene3D" id="2.40.50.140">
    <property type="entry name" value="Nucleic acid-binding proteins"/>
    <property type="match status" value="1"/>
</dbReference>
<keyword evidence="2 3" id="KW-0694">RNA-binding</keyword>
<evidence type="ECO:0000256" key="3">
    <source>
        <dbReference type="PROSITE-ProRule" id="PRU00209"/>
    </source>
</evidence>
<dbReference type="InterPro" id="IPR002547">
    <property type="entry name" value="tRNA-bd_dom"/>
</dbReference>
<dbReference type="STRING" id="29561.MM26B8_01120"/>
<feature type="domain" description="TRNA-binding" evidence="4">
    <location>
        <begin position="84"/>
        <end position="201"/>
    </location>
</feature>
<keyword evidence="6" id="KW-1185">Reference proteome</keyword>
<keyword evidence="1 3" id="KW-0820">tRNA-binding</keyword>
<name>A0A0F5H011_9BACT</name>
<evidence type="ECO:0000313" key="5">
    <source>
        <dbReference type="EMBL" id="KKB26619.1"/>
    </source>
</evidence>
<comment type="caution">
    <text evidence="5">The sequence shown here is derived from an EMBL/GenBank/DDBJ whole genome shotgun (WGS) entry which is preliminary data.</text>
</comment>
<gene>
    <name evidence="5" type="ORF">MMELEA_02280</name>
</gene>
<dbReference type="EMBL" id="JZXN01000018">
    <property type="protein sequence ID" value="KKB26619.1"/>
    <property type="molecule type" value="Genomic_DNA"/>
</dbReference>
<reference evidence="5 6" key="1">
    <citation type="submission" date="2015-03" db="EMBL/GenBank/DDBJ databases">
        <title>Genome sequence of Mycoplasma meleagridis strain ATCC 25294.</title>
        <authorList>
            <person name="Yacoub E."/>
            <person name="Blanchard A."/>
            <person name="Sirand-Pugnet P."/>
            <person name="Mardassi B.B.A."/>
        </authorList>
    </citation>
    <scope>NUCLEOTIDE SEQUENCE [LARGE SCALE GENOMIC DNA]</scope>
    <source>
        <strain evidence="5 6">ATCC 25294</strain>
    </source>
</reference>